<protein>
    <submittedName>
        <fullName evidence="1">Sulfur carrier protein ThiS</fullName>
    </submittedName>
</protein>
<evidence type="ECO:0000313" key="2">
    <source>
        <dbReference type="Proteomes" id="UP001595704"/>
    </source>
</evidence>
<proteinExistence type="predicted"/>
<gene>
    <name evidence="1" type="primary">thiS</name>
    <name evidence="1" type="ORF">ACFONL_03575</name>
</gene>
<dbReference type="InterPro" id="IPR003749">
    <property type="entry name" value="ThiS/MoaD-like"/>
</dbReference>
<dbReference type="Gene3D" id="3.10.20.30">
    <property type="match status" value="1"/>
</dbReference>
<dbReference type="SUPFAM" id="SSF54285">
    <property type="entry name" value="MoaD/ThiS"/>
    <property type="match status" value="1"/>
</dbReference>
<comment type="caution">
    <text evidence="1">The sequence shown here is derived from an EMBL/GenBank/DDBJ whole genome shotgun (WGS) entry which is preliminary data.</text>
</comment>
<keyword evidence="2" id="KW-1185">Reference proteome</keyword>
<dbReference type="EMBL" id="JBHRYC010000023">
    <property type="protein sequence ID" value="MFC3636466.1"/>
    <property type="molecule type" value="Genomic_DNA"/>
</dbReference>
<dbReference type="InterPro" id="IPR010035">
    <property type="entry name" value="Thi_S"/>
</dbReference>
<dbReference type="CDD" id="cd00565">
    <property type="entry name" value="Ubl_ThiS"/>
    <property type="match status" value="1"/>
</dbReference>
<reference evidence="2" key="1">
    <citation type="journal article" date="2019" name="Int. J. Syst. Evol. Microbiol.">
        <title>The Global Catalogue of Microorganisms (GCM) 10K type strain sequencing project: providing services to taxonomists for standard genome sequencing and annotation.</title>
        <authorList>
            <consortium name="The Broad Institute Genomics Platform"/>
            <consortium name="The Broad Institute Genome Sequencing Center for Infectious Disease"/>
            <person name="Wu L."/>
            <person name="Ma J."/>
        </authorList>
    </citation>
    <scope>NUCLEOTIDE SEQUENCE [LARGE SCALE GENOMIC DNA]</scope>
    <source>
        <strain evidence="2">KCTC 42282</strain>
    </source>
</reference>
<name>A0ABV7UCX4_9HYPH</name>
<dbReference type="PANTHER" id="PTHR34472">
    <property type="entry name" value="SULFUR CARRIER PROTEIN THIS"/>
    <property type="match status" value="1"/>
</dbReference>
<dbReference type="Pfam" id="PF02597">
    <property type="entry name" value="ThiS"/>
    <property type="match status" value="1"/>
</dbReference>
<accession>A0ABV7UCX4</accession>
<dbReference type="RefSeq" id="WP_244642579.1">
    <property type="nucleotide sequence ID" value="NZ_BNCG01000001.1"/>
</dbReference>
<dbReference type="InterPro" id="IPR016155">
    <property type="entry name" value="Mopterin_synth/thiamin_S_b"/>
</dbReference>
<organism evidence="1 2">
    <name type="scientific">Camelimonas fluminis</name>
    <dbReference type="NCBI Taxonomy" id="1576911"/>
    <lineage>
        <taxon>Bacteria</taxon>
        <taxon>Pseudomonadati</taxon>
        <taxon>Pseudomonadota</taxon>
        <taxon>Alphaproteobacteria</taxon>
        <taxon>Hyphomicrobiales</taxon>
        <taxon>Chelatococcaceae</taxon>
        <taxon>Camelimonas</taxon>
    </lineage>
</organism>
<dbReference type="InterPro" id="IPR012675">
    <property type="entry name" value="Beta-grasp_dom_sf"/>
</dbReference>
<sequence length="76" mass="8098">MNDNLMTDAPVLRLTVNGEGQQVAAASVRALLEALGYDGEFIAVAVNQSVVSRGRWGEDLLRDGDDIEIVSPRQGG</sequence>
<evidence type="ECO:0000313" key="1">
    <source>
        <dbReference type="EMBL" id="MFC3636466.1"/>
    </source>
</evidence>
<dbReference type="PANTHER" id="PTHR34472:SF1">
    <property type="entry name" value="SULFUR CARRIER PROTEIN THIS"/>
    <property type="match status" value="1"/>
</dbReference>
<dbReference type="NCBIfam" id="TIGR01683">
    <property type="entry name" value="thiS"/>
    <property type="match status" value="1"/>
</dbReference>
<dbReference type="Proteomes" id="UP001595704">
    <property type="component" value="Unassembled WGS sequence"/>
</dbReference>